<protein>
    <recommendedName>
        <fullName evidence="4">Tetraspanin</fullName>
    </recommendedName>
</protein>
<sequence length="295" mass="33134">MLPLVAHALDGVEEVEARLEKFTVDSWECCYFGVDRRPSIFLVLQPPLSRPLSLEEFQLGHISKQLELTRRTARSVVAFRKQSLHLVAGVMLIAISEVWRAPNLMLNFTLSNADLTAGLGLGIAFLITFVLSIGAVVQRNHVTFGFVILNWVLILDAIGVLIVGLFIWFFTLQERNHYFQVFKAQTPETIIKLQDKLQCCGYFLNNDTVEIGGNFCANQTFVDSLVNPNDTSAFRCVTPITAFTDATLNQIFTTIFGFMAVVICLFLASLCVIKTRQEEERFKKIDAKRGGRGFV</sequence>
<dbReference type="OMA" id="LGQCPLT"/>
<evidence type="ECO:0000313" key="3">
    <source>
        <dbReference type="Proteomes" id="UP000092993"/>
    </source>
</evidence>
<keyword evidence="1" id="KW-0812">Transmembrane</keyword>
<evidence type="ECO:0008006" key="4">
    <source>
        <dbReference type="Google" id="ProtNLM"/>
    </source>
</evidence>
<feature type="transmembrane region" description="Helical" evidence="1">
    <location>
        <begin position="251"/>
        <end position="273"/>
    </location>
</feature>
<dbReference type="EMBL" id="LUGG01000004">
    <property type="protein sequence ID" value="OBZ75203.1"/>
    <property type="molecule type" value="Genomic_DNA"/>
</dbReference>
<gene>
    <name evidence="2" type="ORF">A0H81_04609</name>
</gene>
<name>A0A1C7ME71_GRIFR</name>
<reference evidence="2 3" key="1">
    <citation type="submission" date="2016-03" db="EMBL/GenBank/DDBJ databases">
        <title>Whole genome sequencing of Grifola frondosa 9006-11.</title>
        <authorList>
            <person name="Min B."/>
            <person name="Park H."/>
            <person name="Kim J.-G."/>
            <person name="Cho H."/>
            <person name="Oh Y.-L."/>
            <person name="Kong W.-S."/>
            <person name="Choi I.-G."/>
        </authorList>
    </citation>
    <scope>NUCLEOTIDE SEQUENCE [LARGE SCALE GENOMIC DNA]</scope>
    <source>
        <strain evidence="2 3">9006-11</strain>
    </source>
</reference>
<organism evidence="2 3">
    <name type="scientific">Grifola frondosa</name>
    <name type="common">Maitake</name>
    <name type="synonym">Polyporus frondosus</name>
    <dbReference type="NCBI Taxonomy" id="5627"/>
    <lineage>
        <taxon>Eukaryota</taxon>
        <taxon>Fungi</taxon>
        <taxon>Dikarya</taxon>
        <taxon>Basidiomycota</taxon>
        <taxon>Agaricomycotina</taxon>
        <taxon>Agaricomycetes</taxon>
        <taxon>Polyporales</taxon>
        <taxon>Grifolaceae</taxon>
        <taxon>Grifola</taxon>
    </lineage>
</organism>
<keyword evidence="3" id="KW-1185">Reference proteome</keyword>
<dbReference type="Proteomes" id="UP000092993">
    <property type="component" value="Unassembled WGS sequence"/>
</dbReference>
<dbReference type="STRING" id="5627.A0A1C7ME71"/>
<proteinExistence type="predicted"/>
<comment type="caution">
    <text evidence="2">The sequence shown here is derived from an EMBL/GenBank/DDBJ whole genome shotgun (WGS) entry which is preliminary data.</text>
</comment>
<dbReference type="OrthoDB" id="2279611at2759"/>
<keyword evidence="1" id="KW-1133">Transmembrane helix</keyword>
<dbReference type="AlphaFoldDB" id="A0A1C7ME71"/>
<feature type="transmembrane region" description="Helical" evidence="1">
    <location>
        <begin position="119"/>
        <end position="137"/>
    </location>
</feature>
<keyword evidence="1" id="KW-0472">Membrane</keyword>
<feature type="transmembrane region" description="Helical" evidence="1">
    <location>
        <begin position="144"/>
        <end position="170"/>
    </location>
</feature>
<feature type="transmembrane region" description="Helical" evidence="1">
    <location>
        <begin position="83"/>
        <end position="99"/>
    </location>
</feature>
<accession>A0A1C7ME71</accession>
<evidence type="ECO:0000313" key="2">
    <source>
        <dbReference type="EMBL" id="OBZ75203.1"/>
    </source>
</evidence>
<evidence type="ECO:0000256" key="1">
    <source>
        <dbReference type="SAM" id="Phobius"/>
    </source>
</evidence>